<name>A0A8S9ZP30_9BILA</name>
<evidence type="ECO:0000313" key="2">
    <source>
        <dbReference type="EMBL" id="KAF7634963.1"/>
    </source>
</evidence>
<keyword evidence="1" id="KW-0732">Signal</keyword>
<evidence type="ECO:0000313" key="3">
    <source>
        <dbReference type="Proteomes" id="UP000605970"/>
    </source>
</evidence>
<comment type="caution">
    <text evidence="2">The sequence shown here is derived from an EMBL/GenBank/DDBJ whole genome shotgun (WGS) entry which is preliminary data.</text>
</comment>
<proteinExistence type="predicted"/>
<dbReference type="Proteomes" id="UP000605970">
    <property type="component" value="Unassembled WGS sequence"/>
</dbReference>
<reference evidence="2" key="1">
    <citation type="journal article" date="2020" name="Ecol. Evol.">
        <title>Genome structure and content of the rice root-knot nematode (Meloidogyne graminicola).</title>
        <authorList>
            <person name="Phan N.T."/>
            <person name="Danchin E.G.J."/>
            <person name="Klopp C."/>
            <person name="Perfus-Barbeoch L."/>
            <person name="Kozlowski D.K."/>
            <person name="Koutsovoulos G.D."/>
            <person name="Lopez-Roques C."/>
            <person name="Bouchez O."/>
            <person name="Zahm M."/>
            <person name="Besnard G."/>
            <person name="Bellafiore S."/>
        </authorList>
    </citation>
    <scope>NUCLEOTIDE SEQUENCE</scope>
    <source>
        <strain evidence="2">VN-18</strain>
    </source>
</reference>
<dbReference type="AlphaFoldDB" id="A0A8S9ZP30"/>
<organism evidence="2 3">
    <name type="scientific">Meloidogyne graminicola</name>
    <dbReference type="NCBI Taxonomy" id="189291"/>
    <lineage>
        <taxon>Eukaryota</taxon>
        <taxon>Metazoa</taxon>
        <taxon>Ecdysozoa</taxon>
        <taxon>Nematoda</taxon>
        <taxon>Chromadorea</taxon>
        <taxon>Rhabditida</taxon>
        <taxon>Tylenchina</taxon>
        <taxon>Tylenchomorpha</taxon>
        <taxon>Tylenchoidea</taxon>
        <taxon>Meloidogynidae</taxon>
        <taxon>Meloidogyninae</taxon>
        <taxon>Meloidogyne</taxon>
    </lineage>
</organism>
<protein>
    <submittedName>
        <fullName evidence="2">Uncharacterized protein</fullName>
    </submittedName>
</protein>
<evidence type="ECO:0000256" key="1">
    <source>
        <dbReference type="SAM" id="SignalP"/>
    </source>
</evidence>
<accession>A0A8S9ZP30</accession>
<feature type="signal peptide" evidence="1">
    <location>
        <begin position="1"/>
        <end position="20"/>
    </location>
</feature>
<dbReference type="EMBL" id="JABEBT010000048">
    <property type="protein sequence ID" value="KAF7634963.1"/>
    <property type="molecule type" value="Genomic_DNA"/>
</dbReference>
<feature type="chain" id="PRO_5035779917" evidence="1">
    <location>
        <begin position="21"/>
        <end position="130"/>
    </location>
</feature>
<sequence length="130" mass="15360">MELFNIRIILFKFILEAINALKNSDWEKLEKIRQNAITLNKRTKQISTIITTIKLMFNEANKQTQNLSFVSEKTKKEIKNKIINRTLENIVDTQLFSLFSNKFLDEGWARRLALKRGNNIDLELFTNKKI</sequence>
<keyword evidence="3" id="KW-1185">Reference proteome</keyword>
<gene>
    <name evidence="2" type="ORF">Mgra_00005562</name>
</gene>